<protein>
    <submittedName>
        <fullName evidence="2">ABC transporter permease</fullName>
    </submittedName>
</protein>
<feature type="transmembrane region" description="Helical" evidence="1">
    <location>
        <begin position="51"/>
        <end position="73"/>
    </location>
</feature>
<comment type="caution">
    <text evidence="2">The sequence shown here is derived from an EMBL/GenBank/DDBJ whole genome shotgun (WGS) entry which is preliminary data.</text>
</comment>
<dbReference type="Pfam" id="PF12730">
    <property type="entry name" value="ABC2_membrane_4"/>
    <property type="match status" value="1"/>
</dbReference>
<feature type="transmembrane region" description="Helical" evidence="1">
    <location>
        <begin position="105"/>
        <end position="132"/>
    </location>
</feature>
<name>A0A8J2XJR3_9MICO</name>
<organism evidence="2 3">
    <name type="scientific">Sediminivirga luteola</name>
    <dbReference type="NCBI Taxonomy" id="1774748"/>
    <lineage>
        <taxon>Bacteria</taxon>
        <taxon>Bacillati</taxon>
        <taxon>Actinomycetota</taxon>
        <taxon>Actinomycetes</taxon>
        <taxon>Micrococcales</taxon>
        <taxon>Brevibacteriaceae</taxon>
        <taxon>Sediminivirga</taxon>
    </lineage>
</organism>
<feature type="transmembrane region" description="Helical" evidence="1">
    <location>
        <begin position="170"/>
        <end position="189"/>
    </location>
</feature>
<evidence type="ECO:0000256" key="1">
    <source>
        <dbReference type="SAM" id="Phobius"/>
    </source>
</evidence>
<accession>A0A8J2XJR3</accession>
<keyword evidence="1" id="KW-0472">Membrane</keyword>
<evidence type="ECO:0000313" key="3">
    <source>
        <dbReference type="Proteomes" id="UP000616114"/>
    </source>
</evidence>
<evidence type="ECO:0000313" key="2">
    <source>
        <dbReference type="EMBL" id="GGA07896.1"/>
    </source>
</evidence>
<feature type="transmembrane region" description="Helical" evidence="1">
    <location>
        <begin position="138"/>
        <end position="158"/>
    </location>
</feature>
<reference evidence="2" key="1">
    <citation type="journal article" date="2014" name="Int. J. Syst. Evol. Microbiol.">
        <title>Complete genome sequence of Corynebacterium casei LMG S-19264T (=DSM 44701T), isolated from a smear-ripened cheese.</title>
        <authorList>
            <consortium name="US DOE Joint Genome Institute (JGI-PGF)"/>
            <person name="Walter F."/>
            <person name="Albersmeier A."/>
            <person name="Kalinowski J."/>
            <person name="Ruckert C."/>
        </authorList>
    </citation>
    <scope>NUCLEOTIDE SEQUENCE</scope>
    <source>
        <strain evidence="2">CGMCC 1.12785</strain>
    </source>
</reference>
<dbReference type="AlphaFoldDB" id="A0A8J2XJR3"/>
<dbReference type="EMBL" id="BMFY01000003">
    <property type="protein sequence ID" value="GGA07896.1"/>
    <property type="molecule type" value="Genomic_DNA"/>
</dbReference>
<keyword evidence="1" id="KW-0812">Transmembrane</keyword>
<dbReference type="CDD" id="cd21809">
    <property type="entry name" value="ABC-2_lan_permease-like"/>
    <property type="match status" value="1"/>
</dbReference>
<feature type="transmembrane region" description="Helical" evidence="1">
    <location>
        <begin position="219"/>
        <end position="239"/>
    </location>
</feature>
<dbReference type="Proteomes" id="UP000616114">
    <property type="component" value="Unassembled WGS sequence"/>
</dbReference>
<sequence>MSVALIRAEIAKMRRLRTGIIVLVMVVGVTALAVLSALSSPDFSDPGTRSWAALLAGMSLAVPLTSPLLLAVLASRQVDIEHHGNGWLLFQTSGATRGGLCRAKLAVLGAVVCAVTAAEAGLVLLAGIALAVPGPPPLALWWGYAGAVAVVNLVLLGLHILISARVENQLAGLGIGVLGTLLAVFATGLPPLLAHLTPWGYYALATAAGYRDGELVTFVPGYASIAALAVLGGVLFAVFTTRFDRREAS</sequence>
<keyword evidence="1" id="KW-1133">Transmembrane helix</keyword>
<gene>
    <name evidence="2" type="ORF">GCM10011333_08390</name>
</gene>
<feature type="transmembrane region" description="Helical" evidence="1">
    <location>
        <begin position="20"/>
        <end position="39"/>
    </location>
</feature>
<proteinExistence type="predicted"/>
<dbReference type="RefSeq" id="WP_188549674.1">
    <property type="nucleotide sequence ID" value="NZ_BMFY01000003.1"/>
</dbReference>
<keyword evidence="3" id="KW-1185">Reference proteome</keyword>
<reference evidence="2" key="2">
    <citation type="submission" date="2020-09" db="EMBL/GenBank/DDBJ databases">
        <authorList>
            <person name="Sun Q."/>
            <person name="Zhou Y."/>
        </authorList>
    </citation>
    <scope>NUCLEOTIDE SEQUENCE</scope>
    <source>
        <strain evidence="2">CGMCC 1.12785</strain>
    </source>
</reference>